<organism evidence="1 2">
    <name type="scientific">Larkinella rosea</name>
    <dbReference type="NCBI Taxonomy" id="2025312"/>
    <lineage>
        <taxon>Bacteria</taxon>
        <taxon>Pseudomonadati</taxon>
        <taxon>Bacteroidota</taxon>
        <taxon>Cytophagia</taxon>
        <taxon>Cytophagales</taxon>
        <taxon>Spirosomataceae</taxon>
        <taxon>Larkinella</taxon>
    </lineage>
</organism>
<dbReference type="AlphaFoldDB" id="A0A3P1C358"/>
<sequence>MGRLFWLSPVLFAQPNHLPTPELLIYSVIPDPHGDVWAGTNKGLARINRRTLQIRNYTTEDGILADEFNRYHFVHLPDNRILMGGLEGITAFYPSQVRPDPFQPNVEITSLQINNNAVRRVATAGA</sequence>
<keyword evidence="2" id="KW-1185">Reference proteome</keyword>
<accession>A0A3P1C358</accession>
<gene>
    <name evidence="1" type="ORF">EHT25_08635</name>
</gene>
<dbReference type="EMBL" id="RQJO01000007">
    <property type="protein sequence ID" value="RRB07825.1"/>
    <property type="molecule type" value="Genomic_DNA"/>
</dbReference>
<dbReference type="RefSeq" id="WP_124873300.1">
    <property type="nucleotide sequence ID" value="NZ_RQJO01000007.1"/>
</dbReference>
<dbReference type="Gene3D" id="2.130.10.10">
    <property type="entry name" value="YVTN repeat-like/Quinoprotein amine dehydrogenase"/>
    <property type="match status" value="1"/>
</dbReference>
<evidence type="ECO:0000313" key="1">
    <source>
        <dbReference type="EMBL" id="RRB07825.1"/>
    </source>
</evidence>
<name>A0A3P1C358_9BACT</name>
<evidence type="ECO:0000313" key="2">
    <source>
        <dbReference type="Proteomes" id="UP000271925"/>
    </source>
</evidence>
<protein>
    <submittedName>
        <fullName evidence="1">Uncharacterized protein</fullName>
    </submittedName>
</protein>
<dbReference type="Proteomes" id="UP000271925">
    <property type="component" value="Unassembled WGS sequence"/>
</dbReference>
<dbReference type="InterPro" id="IPR015943">
    <property type="entry name" value="WD40/YVTN_repeat-like_dom_sf"/>
</dbReference>
<proteinExistence type="predicted"/>
<comment type="caution">
    <text evidence="1">The sequence shown here is derived from an EMBL/GenBank/DDBJ whole genome shotgun (WGS) entry which is preliminary data.</text>
</comment>
<reference evidence="1 2" key="1">
    <citation type="submission" date="2018-11" db="EMBL/GenBank/DDBJ databases">
        <authorList>
            <person name="Zhou Z."/>
            <person name="Wang G."/>
        </authorList>
    </citation>
    <scope>NUCLEOTIDE SEQUENCE [LARGE SCALE GENOMIC DNA]</scope>
    <source>
        <strain evidence="1 2">KCTC52004</strain>
    </source>
</reference>